<dbReference type="AlphaFoldDB" id="A0ABD5ZVC9"/>
<dbReference type="EMBL" id="JBHTAT010000001">
    <property type="protein sequence ID" value="MFC7254300.1"/>
    <property type="molecule type" value="Genomic_DNA"/>
</dbReference>
<evidence type="ECO:0000313" key="2">
    <source>
        <dbReference type="Proteomes" id="UP001596434"/>
    </source>
</evidence>
<dbReference type="Proteomes" id="UP001596434">
    <property type="component" value="Unassembled WGS sequence"/>
</dbReference>
<evidence type="ECO:0000313" key="1">
    <source>
        <dbReference type="EMBL" id="MFC7254300.1"/>
    </source>
</evidence>
<comment type="caution">
    <text evidence="1">The sequence shown here is derived from an EMBL/GenBank/DDBJ whole genome shotgun (WGS) entry which is preliminary data.</text>
</comment>
<dbReference type="Pfam" id="PF26029">
    <property type="entry name" value="DUF8007"/>
    <property type="match status" value="1"/>
</dbReference>
<gene>
    <name evidence="1" type="ORF">ACFQKE_03125</name>
</gene>
<name>A0ABD5ZVC9_9EURY</name>
<dbReference type="GeneID" id="96952610"/>
<dbReference type="InterPro" id="IPR058320">
    <property type="entry name" value="DUF8007"/>
</dbReference>
<keyword evidence="2" id="KW-1185">Reference proteome</keyword>
<protein>
    <submittedName>
        <fullName evidence="1">Uncharacterized protein</fullName>
    </submittedName>
</protein>
<proteinExistence type="predicted"/>
<organism evidence="1 2">
    <name type="scientific">Haloplanus litoreus</name>
    <dbReference type="NCBI Taxonomy" id="767515"/>
    <lineage>
        <taxon>Archaea</taxon>
        <taxon>Methanobacteriati</taxon>
        <taxon>Methanobacteriota</taxon>
        <taxon>Stenosarchaea group</taxon>
        <taxon>Halobacteria</taxon>
        <taxon>Halobacteriales</taxon>
        <taxon>Haloferacaceae</taxon>
        <taxon>Haloplanus</taxon>
    </lineage>
</organism>
<accession>A0ABD5ZVC9</accession>
<sequence length="74" mass="8119">MGGKDTEACGRCAMSSVVSVASENDDGGERERDPFGSARIEVDERQLRTVSPAAWLGRVKRRLDAFATRLTYGR</sequence>
<reference evidence="1 2" key="1">
    <citation type="journal article" date="2019" name="Int. J. Syst. Evol. Microbiol.">
        <title>The Global Catalogue of Microorganisms (GCM) 10K type strain sequencing project: providing services to taxonomists for standard genome sequencing and annotation.</title>
        <authorList>
            <consortium name="The Broad Institute Genomics Platform"/>
            <consortium name="The Broad Institute Genome Sequencing Center for Infectious Disease"/>
            <person name="Wu L."/>
            <person name="Ma J."/>
        </authorList>
    </citation>
    <scope>NUCLEOTIDE SEQUENCE [LARGE SCALE GENOMIC DNA]</scope>
    <source>
        <strain evidence="1 2">GX21</strain>
    </source>
</reference>
<dbReference type="RefSeq" id="WP_379702499.1">
    <property type="nucleotide sequence ID" value="NZ_JBHTAT010000001.1"/>
</dbReference>